<gene>
    <name evidence="8" type="ORF">JAZ04_05170</name>
</gene>
<reference evidence="8" key="1">
    <citation type="journal article" date="2021" name="Proc. Natl. Acad. Sci. U.S.A.">
        <title>Global biogeography of chemosynthetic symbionts reveals both localized and globally distributed symbiont groups. .</title>
        <authorList>
            <person name="Osvatic J.T."/>
            <person name="Wilkins L.G.E."/>
            <person name="Leibrecht L."/>
            <person name="Leray M."/>
            <person name="Zauner S."/>
            <person name="Polzin J."/>
            <person name="Camacho Y."/>
            <person name="Gros O."/>
            <person name="van Gils J.A."/>
            <person name="Eisen J.A."/>
            <person name="Petersen J.M."/>
            <person name="Yuen B."/>
        </authorList>
    </citation>
    <scope>NUCLEOTIDE SEQUENCE</scope>
    <source>
        <strain evidence="8">MAGL173</strain>
    </source>
</reference>
<dbReference type="EMBL" id="JAEPDI010000002">
    <property type="protein sequence ID" value="MCG7938236.1"/>
    <property type="molecule type" value="Genomic_DNA"/>
</dbReference>
<evidence type="ECO:0000313" key="9">
    <source>
        <dbReference type="Proteomes" id="UP000886687"/>
    </source>
</evidence>
<accession>A0A9E4MYZ3</accession>
<comment type="caution">
    <text evidence="8">The sequence shown here is derived from an EMBL/GenBank/DDBJ whole genome shotgun (WGS) entry which is preliminary data.</text>
</comment>
<dbReference type="InterPro" id="IPR003447">
    <property type="entry name" value="FEMABX"/>
</dbReference>
<keyword evidence="6" id="KW-0961">Cell wall biogenesis/degradation</keyword>
<evidence type="ECO:0000259" key="7">
    <source>
        <dbReference type="Pfam" id="PF13480"/>
    </source>
</evidence>
<dbReference type="SUPFAM" id="SSF55729">
    <property type="entry name" value="Acyl-CoA N-acyltransferases (Nat)"/>
    <property type="match status" value="2"/>
</dbReference>
<dbReference type="Gene3D" id="3.40.630.30">
    <property type="match status" value="1"/>
</dbReference>
<dbReference type="PANTHER" id="PTHR36174">
    <property type="entry name" value="LIPID II:GLYCINE GLYCYLTRANSFERASE"/>
    <property type="match status" value="1"/>
</dbReference>
<dbReference type="AlphaFoldDB" id="A0A9E4MYZ3"/>
<dbReference type="GO" id="GO:0009252">
    <property type="term" value="P:peptidoglycan biosynthetic process"/>
    <property type="evidence" value="ECO:0007669"/>
    <property type="project" value="UniProtKB-KW"/>
</dbReference>
<evidence type="ECO:0000256" key="2">
    <source>
        <dbReference type="ARBA" id="ARBA00022679"/>
    </source>
</evidence>
<dbReference type="InterPro" id="IPR038740">
    <property type="entry name" value="BioF2-like_GNAT_dom"/>
</dbReference>
<dbReference type="Pfam" id="PF13480">
    <property type="entry name" value="Acetyltransf_6"/>
    <property type="match status" value="1"/>
</dbReference>
<evidence type="ECO:0000256" key="6">
    <source>
        <dbReference type="ARBA" id="ARBA00023316"/>
    </source>
</evidence>
<evidence type="ECO:0000256" key="3">
    <source>
        <dbReference type="ARBA" id="ARBA00022960"/>
    </source>
</evidence>
<evidence type="ECO:0000256" key="5">
    <source>
        <dbReference type="ARBA" id="ARBA00023315"/>
    </source>
</evidence>
<proteinExistence type="inferred from homology"/>
<comment type="similarity">
    <text evidence="1">Belongs to the FemABX family.</text>
</comment>
<evidence type="ECO:0000313" key="8">
    <source>
        <dbReference type="EMBL" id="MCG7938236.1"/>
    </source>
</evidence>
<name>A0A9E4MYZ3_9GAMM</name>
<keyword evidence="3" id="KW-0133">Cell shape</keyword>
<keyword evidence="2" id="KW-0808">Transferase</keyword>
<organism evidence="8 9">
    <name type="scientific">Candidatus Thiodiazotropha lotti</name>
    <dbReference type="NCBI Taxonomy" id="2792787"/>
    <lineage>
        <taxon>Bacteria</taxon>
        <taxon>Pseudomonadati</taxon>
        <taxon>Pseudomonadota</taxon>
        <taxon>Gammaproteobacteria</taxon>
        <taxon>Chromatiales</taxon>
        <taxon>Sedimenticolaceae</taxon>
        <taxon>Candidatus Thiodiazotropha</taxon>
    </lineage>
</organism>
<dbReference type="InterPro" id="IPR017469">
    <property type="entry name" value="PEP-CTERM_FemAB-rel"/>
</dbReference>
<dbReference type="InterPro" id="IPR016181">
    <property type="entry name" value="Acyl_CoA_acyltransferase"/>
</dbReference>
<dbReference type="PANTHER" id="PTHR36174:SF1">
    <property type="entry name" value="LIPID II:GLYCINE GLYCYLTRANSFERASE"/>
    <property type="match status" value="1"/>
</dbReference>
<dbReference type="InterPro" id="IPR050644">
    <property type="entry name" value="PG_Glycine_Bridge_Synth"/>
</dbReference>
<keyword evidence="4" id="KW-0573">Peptidoglycan synthesis</keyword>
<feature type="domain" description="BioF2-like acetyltransferase" evidence="7">
    <location>
        <begin position="152"/>
        <end position="290"/>
    </location>
</feature>
<dbReference type="Proteomes" id="UP000886687">
    <property type="component" value="Unassembled WGS sequence"/>
</dbReference>
<evidence type="ECO:0000256" key="4">
    <source>
        <dbReference type="ARBA" id="ARBA00022984"/>
    </source>
</evidence>
<dbReference type="GO" id="GO:0016755">
    <property type="term" value="F:aminoacyltransferase activity"/>
    <property type="evidence" value="ECO:0007669"/>
    <property type="project" value="InterPro"/>
</dbReference>
<dbReference type="GO" id="GO:0071555">
    <property type="term" value="P:cell wall organization"/>
    <property type="evidence" value="ECO:0007669"/>
    <property type="project" value="UniProtKB-KW"/>
</dbReference>
<dbReference type="GO" id="GO:0008360">
    <property type="term" value="P:regulation of cell shape"/>
    <property type="evidence" value="ECO:0007669"/>
    <property type="project" value="UniProtKB-KW"/>
</dbReference>
<protein>
    <submittedName>
        <fullName evidence="8">FemAB family PEP-CTERM system-associated protein</fullName>
    </submittedName>
</protein>
<evidence type="ECO:0000256" key="1">
    <source>
        <dbReference type="ARBA" id="ARBA00009943"/>
    </source>
</evidence>
<dbReference type="PROSITE" id="PS51191">
    <property type="entry name" value="FEMABX"/>
    <property type="match status" value="1"/>
</dbReference>
<keyword evidence="5" id="KW-0012">Acyltransferase</keyword>
<dbReference type="NCBIfam" id="TIGR03019">
    <property type="entry name" value="pepcterm_femAB"/>
    <property type="match status" value="1"/>
</dbReference>
<sequence length="349" mass="39852">MSISLRIAGDGDKGKWDEYVKRHQSASPYHLYSWKTAIEVSYRHKAYYILAEEGNNIVGVLPLVQLKLPIYLNNLVSLPFCDVGGVISDSQQIQDELLAYILKLKSELKINSIELRGDLARNAYNENFLHQDDTDKVRMMLDIEGSSDELLSSFKSKLRSQIKKSEKNGLVFNWENEHKLDRFYTVFSQNMKDLGSPVHSKRWFQAVLDSYGENAAIGLVELEGQPVGCCLILMTDTNLAIPWASTLRQYNRLAPNMLLYWNILKYACDNGYKQVDFGRSSQDQGTYRFKTQWGAKPKDLAWYTITDNGNTKSESGLMGYRRVAESAWQKLPLSAANYIGPLVRKYISL</sequence>